<accession>A0A1F6DWE6</accession>
<feature type="transmembrane region" description="Helical" evidence="1">
    <location>
        <begin position="55"/>
        <end position="75"/>
    </location>
</feature>
<keyword evidence="1" id="KW-0812">Transmembrane</keyword>
<name>A0A1F6DWE6_9BACT</name>
<dbReference type="EMBL" id="MFLK01000036">
    <property type="protein sequence ID" value="OGG65706.1"/>
    <property type="molecule type" value="Genomic_DNA"/>
</dbReference>
<sequence length="92" mass="10808">MLWFFGVEVPMYIEIVVTTLAITWPFAGFTIWWFFRRISLTDHPQSYADTPFAMHLFVCVSCTVFGWLIYAVFLASDARADLRRIHDKARPE</sequence>
<comment type="caution">
    <text evidence="2">The sequence shown here is derived from an EMBL/GenBank/DDBJ whole genome shotgun (WGS) entry which is preliminary data.</text>
</comment>
<dbReference type="Proteomes" id="UP000177652">
    <property type="component" value="Unassembled WGS sequence"/>
</dbReference>
<keyword evidence="1" id="KW-0472">Membrane</keyword>
<evidence type="ECO:0000313" key="2">
    <source>
        <dbReference type="EMBL" id="OGG65706.1"/>
    </source>
</evidence>
<proteinExistence type="predicted"/>
<dbReference type="AlphaFoldDB" id="A0A1F6DWE6"/>
<keyword evidence="1" id="KW-1133">Transmembrane helix</keyword>
<protein>
    <submittedName>
        <fullName evidence="2">Uncharacterized protein</fullName>
    </submittedName>
</protein>
<feature type="transmembrane region" description="Helical" evidence="1">
    <location>
        <begin position="12"/>
        <end position="35"/>
    </location>
</feature>
<evidence type="ECO:0000313" key="3">
    <source>
        <dbReference type="Proteomes" id="UP000177652"/>
    </source>
</evidence>
<organism evidence="2 3">
    <name type="scientific">Candidatus Kaiserbacteria bacterium RIFCSPHIGHO2_02_FULL_55_20</name>
    <dbReference type="NCBI Taxonomy" id="1798497"/>
    <lineage>
        <taxon>Bacteria</taxon>
        <taxon>Candidatus Kaiseribacteriota</taxon>
    </lineage>
</organism>
<dbReference type="STRING" id="1798497.A3D71_00835"/>
<evidence type="ECO:0000256" key="1">
    <source>
        <dbReference type="SAM" id="Phobius"/>
    </source>
</evidence>
<gene>
    <name evidence="2" type="ORF">A3D71_00835</name>
</gene>
<reference evidence="2 3" key="1">
    <citation type="journal article" date="2016" name="Nat. Commun.">
        <title>Thousands of microbial genomes shed light on interconnected biogeochemical processes in an aquifer system.</title>
        <authorList>
            <person name="Anantharaman K."/>
            <person name="Brown C.T."/>
            <person name="Hug L.A."/>
            <person name="Sharon I."/>
            <person name="Castelle C.J."/>
            <person name="Probst A.J."/>
            <person name="Thomas B.C."/>
            <person name="Singh A."/>
            <person name="Wilkins M.J."/>
            <person name="Karaoz U."/>
            <person name="Brodie E.L."/>
            <person name="Williams K.H."/>
            <person name="Hubbard S.S."/>
            <person name="Banfield J.F."/>
        </authorList>
    </citation>
    <scope>NUCLEOTIDE SEQUENCE [LARGE SCALE GENOMIC DNA]</scope>
</reference>